<organism evidence="9 10">
    <name type="scientific">Vulgatibacter incomptus</name>
    <dbReference type="NCBI Taxonomy" id="1391653"/>
    <lineage>
        <taxon>Bacteria</taxon>
        <taxon>Pseudomonadati</taxon>
        <taxon>Myxococcota</taxon>
        <taxon>Myxococcia</taxon>
        <taxon>Myxococcales</taxon>
        <taxon>Cystobacterineae</taxon>
        <taxon>Vulgatibacteraceae</taxon>
        <taxon>Vulgatibacter</taxon>
    </lineage>
</organism>
<evidence type="ECO:0000256" key="3">
    <source>
        <dbReference type="ARBA" id="ARBA00022989"/>
    </source>
</evidence>
<dbReference type="PROSITE" id="PS50928">
    <property type="entry name" value="ABC_TM1"/>
    <property type="match status" value="1"/>
</dbReference>
<keyword evidence="6" id="KW-1003">Cell membrane</keyword>
<feature type="transmembrane region" description="Helical" evidence="5">
    <location>
        <begin position="191"/>
        <end position="214"/>
    </location>
</feature>
<evidence type="ECO:0000256" key="1">
    <source>
        <dbReference type="ARBA" id="ARBA00004651"/>
    </source>
</evidence>
<gene>
    <name evidence="9" type="ORF">AKJ08_2466</name>
</gene>
<dbReference type="Proteomes" id="UP000055590">
    <property type="component" value="Chromosome"/>
</dbReference>
<keyword evidence="2 5" id="KW-0812">Transmembrane</keyword>
<dbReference type="GO" id="GO:0006817">
    <property type="term" value="P:phosphate ion transport"/>
    <property type="evidence" value="ECO:0007669"/>
    <property type="project" value="UniProtKB-KW"/>
</dbReference>
<dbReference type="KEGG" id="vin:AKJ08_2466"/>
<feature type="transmembrane region" description="Helical" evidence="5">
    <location>
        <begin position="77"/>
        <end position="98"/>
    </location>
</feature>
<comment type="subcellular location">
    <subcellularLocation>
        <location evidence="1 5">Cell membrane</location>
        <topology evidence="1 5">Multi-pass membrane protein</topology>
    </subcellularLocation>
</comment>
<feature type="transmembrane region" description="Helical" evidence="5">
    <location>
        <begin position="226"/>
        <end position="250"/>
    </location>
</feature>
<dbReference type="PANTHER" id="PTHR42727:SF1">
    <property type="entry name" value="PHOSPHATE TRANSPORT SYSTEM PERMEASE"/>
    <property type="match status" value="1"/>
</dbReference>
<comment type="similarity">
    <text evidence="6">Belongs to the binding-protein-dependent transport system permease family. CysTW subfamily.</text>
</comment>
<evidence type="ECO:0000256" key="5">
    <source>
        <dbReference type="RuleBase" id="RU363032"/>
    </source>
</evidence>
<dbReference type="Pfam" id="PF00528">
    <property type="entry name" value="BPD_transp_1"/>
    <property type="match status" value="1"/>
</dbReference>
<feature type="transmembrane region" description="Helical" evidence="5">
    <location>
        <begin position="156"/>
        <end position="179"/>
    </location>
</feature>
<dbReference type="Gene3D" id="1.10.3720.10">
    <property type="entry name" value="MetI-like"/>
    <property type="match status" value="1"/>
</dbReference>
<evidence type="ECO:0000313" key="10">
    <source>
        <dbReference type="Proteomes" id="UP000055590"/>
    </source>
</evidence>
<keyword evidence="3 5" id="KW-1133">Transmembrane helix</keyword>
<reference evidence="9 10" key="1">
    <citation type="submission" date="2015-08" db="EMBL/GenBank/DDBJ databases">
        <authorList>
            <person name="Babu N.S."/>
            <person name="Beckwith C.J."/>
            <person name="Beseler K.G."/>
            <person name="Brison A."/>
            <person name="Carone J.V."/>
            <person name="Caskin T.P."/>
            <person name="Diamond M."/>
            <person name="Durham M.E."/>
            <person name="Foxe J.M."/>
            <person name="Go M."/>
            <person name="Henderson B.A."/>
            <person name="Jones I.B."/>
            <person name="McGettigan J.A."/>
            <person name="Micheletti S.J."/>
            <person name="Nasrallah M.E."/>
            <person name="Ortiz D."/>
            <person name="Piller C.R."/>
            <person name="Privatt S.R."/>
            <person name="Schneider S.L."/>
            <person name="Sharp S."/>
            <person name="Smith T.C."/>
            <person name="Stanton J.D."/>
            <person name="Ullery H.E."/>
            <person name="Wilson R.J."/>
            <person name="Serrano M.G."/>
            <person name="Buck G."/>
            <person name="Lee V."/>
            <person name="Wang Y."/>
            <person name="Carvalho R."/>
            <person name="Voegtly L."/>
            <person name="Shi R."/>
            <person name="Duckworth R."/>
            <person name="Johnson A."/>
            <person name="Loviza R."/>
            <person name="Walstead R."/>
            <person name="Shah Z."/>
            <person name="Kiflezghi M."/>
            <person name="Wade K."/>
            <person name="Ball S.L."/>
            <person name="Bradley K.W."/>
            <person name="Asai D.J."/>
            <person name="Bowman C.A."/>
            <person name="Russell D.A."/>
            <person name="Pope W.H."/>
            <person name="Jacobs-Sera D."/>
            <person name="Hendrix R.W."/>
            <person name="Hatfull G.F."/>
        </authorList>
    </citation>
    <scope>NUCLEOTIDE SEQUENCE [LARGE SCALE GENOMIC DNA]</scope>
    <source>
        <strain evidence="9 10">DSM 27710</strain>
    </source>
</reference>
<keyword evidence="10" id="KW-1185">Reference proteome</keyword>
<feature type="region of interest" description="Disordered" evidence="7">
    <location>
        <begin position="21"/>
        <end position="40"/>
    </location>
</feature>
<sequence length="377" mass="39811">MTKTRASATTALALRFVALPSPRGQSTPAHQGHSMPSAEEPELILPQPNVSSREPGASGTPLPGLARRRAVDRLASWGIKAVAFSAIAAVALIFVFVVREAIPVFDSAEVREEVTPASMVLPQTWGKAEAPSFRWQPASKVPKYSLAPLVVGTFKVTIVALLFAVPLAILAAVFSAEFAPRRLREVVKPAIELLAGIPSVVLGFFALMVLATFFQQTFGFHYRLNAIVAGVGLGLTIIPVVYTVSEDALIAVPRVYREASLALGASRARTAWSVILPAASPGIFAAVVLGFGRAMGETMIVLMASGNAAILSVDPSDSVRTIPATIAAEMGEVVVGGAHWSVLFLLGSFLFLVTLTFNGLGGWYVARLRRKLGGLTA</sequence>
<evidence type="ECO:0000256" key="7">
    <source>
        <dbReference type="SAM" id="MobiDB-lite"/>
    </source>
</evidence>
<proteinExistence type="inferred from homology"/>
<dbReference type="PANTHER" id="PTHR42727">
    <property type="entry name" value="PHOSPHATE TRANSPORT SYSTEM PERMEASE PROTEIN"/>
    <property type="match status" value="1"/>
</dbReference>
<dbReference type="InterPro" id="IPR011864">
    <property type="entry name" value="Phosphate_PstC"/>
</dbReference>
<comment type="function">
    <text evidence="6">Part of the binding-protein-dependent transport system for phosphate; probably responsible for the translocation of the substrate across the membrane.</text>
</comment>
<feature type="transmembrane region" description="Helical" evidence="5">
    <location>
        <begin position="271"/>
        <end position="292"/>
    </location>
</feature>
<dbReference type="GO" id="GO:0005886">
    <property type="term" value="C:plasma membrane"/>
    <property type="evidence" value="ECO:0007669"/>
    <property type="project" value="UniProtKB-SubCell"/>
</dbReference>
<dbReference type="STRING" id="1391653.AKJ08_2466"/>
<dbReference type="GO" id="GO:0005315">
    <property type="term" value="F:phosphate transmembrane transporter activity"/>
    <property type="evidence" value="ECO:0007669"/>
    <property type="project" value="InterPro"/>
</dbReference>
<protein>
    <recommendedName>
        <fullName evidence="6">Phosphate transport system permease protein</fullName>
    </recommendedName>
</protein>
<feature type="domain" description="ABC transmembrane type-1" evidence="8">
    <location>
        <begin position="150"/>
        <end position="361"/>
    </location>
</feature>
<keyword evidence="4 5" id="KW-0472">Membrane</keyword>
<dbReference type="PATRIC" id="fig|1391653.3.peg.2568"/>
<evidence type="ECO:0000256" key="4">
    <source>
        <dbReference type="ARBA" id="ARBA00023136"/>
    </source>
</evidence>
<dbReference type="NCBIfam" id="TIGR02138">
    <property type="entry name" value="phosphate_pstC"/>
    <property type="match status" value="1"/>
</dbReference>
<evidence type="ECO:0000313" key="9">
    <source>
        <dbReference type="EMBL" id="AKU92079.1"/>
    </source>
</evidence>
<dbReference type="InterPro" id="IPR000515">
    <property type="entry name" value="MetI-like"/>
</dbReference>
<evidence type="ECO:0000256" key="2">
    <source>
        <dbReference type="ARBA" id="ARBA00022692"/>
    </source>
</evidence>
<name>A0A0K1PG40_9BACT</name>
<evidence type="ECO:0000259" key="8">
    <source>
        <dbReference type="PROSITE" id="PS50928"/>
    </source>
</evidence>
<dbReference type="EMBL" id="CP012332">
    <property type="protein sequence ID" value="AKU92079.1"/>
    <property type="molecule type" value="Genomic_DNA"/>
</dbReference>
<evidence type="ECO:0000256" key="6">
    <source>
        <dbReference type="RuleBase" id="RU363054"/>
    </source>
</evidence>
<dbReference type="SUPFAM" id="SSF161098">
    <property type="entry name" value="MetI-like"/>
    <property type="match status" value="1"/>
</dbReference>
<keyword evidence="6" id="KW-0592">Phosphate transport</keyword>
<dbReference type="AlphaFoldDB" id="A0A0K1PG40"/>
<keyword evidence="5" id="KW-0813">Transport</keyword>
<dbReference type="CDD" id="cd06261">
    <property type="entry name" value="TM_PBP2"/>
    <property type="match status" value="1"/>
</dbReference>
<dbReference type="InterPro" id="IPR035906">
    <property type="entry name" value="MetI-like_sf"/>
</dbReference>
<feature type="transmembrane region" description="Helical" evidence="5">
    <location>
        <begin position="340"/>
        <end position="366"/>
    </location>
</feature>
<accession>A0A0K1PG40</accession>